<evidence type="ECO:0000256" key="2">
    <source>
        <dbReference type="ARBA" id="ARBA00022676"/>
    </source>
</evidence>
<dbReference type="GO" id="GO:0015648">
    <property type="term" value="F:lipid-linked peptidoglycan transporter activity"/>
    <property type="evidence" value="ECO:0007669"/>
    <property type="project" value="TreeGrafter"/>
</dbReference>
<dbReference type="EC" id="2.4.99.28" evidence="14"/>
<evidence type="ECO:0000256" key="4">
    <source>
        <dbReference type="ARBA" id="ARBA00022692"/>
    </source>
</evidence>
<dbReference type="GO" id="GO:0009252">
    <property type="term" value="P:peptidoglycan biosynthetic process"/>
    <property type="evidence" value="ECO:0007669"/>
    <property type="project" value="UniProtKB-KW"/>
</dbReference>
<dbReference type="GO" id="GO:0051301">
    <property type="term" value="P:cell division"/>
    <property type="evidence" value="ECO:0007669"/>
    <property type="project" value="UniProtKB-KW"/>
</dbReference>
<dbReference type="EMBL" id="AESD01000211">
    <property type="protein sequence ID" value="EHJ13985.1"/>
    <property type="molecule type" value="Genomic_DNA"/>
</dbReference>
<evidence type="ECO:0000256" key="9">
    <source>
        <dbReference type="ARBA" id="ARBA00032370"/>
    </source>
</evidence>
<sequence length="386" mass="42792">MLSYIIPIFDPTVEKWSAQARFLRWLTFLWLSLGLITLFSASYPVALAETGNGWYYMIRQSIWIWIGLQGFNVIVRSPLQYFIRLAPFGIYFFLGLILATLVPGLGHEVYGATRWIKLGPVLVQPSELMKPCLVIQSAYIFGFWERHPWRVRLQWVGIFGVILACILLQPNLSTTALCGMSLWLIALASGIPSMYLTTTALGGLLTAFVSISLREYQRKRITAFLDPWADPLGNGYQLVQSLMAVGSGGTFGVGYGQSVQKLFYLPIQYTDFIFSVYAEEFGFVGSIILLLLLFTYSTFALRVAVNCLHRVKRLIAIGVMVMMVGQALLNIGVATGGLPTTGLPFPLWSYGGSSTLASLTLAALLIRVARESNEADILPLKKTVKG</sequence>
<comment type="subcellular location">
    <subcellularLocation>
        <location evidence="1">Membrane</location>
        <topology evidence="1">Multi-pass membrane protein</topology>
    </subcellularLocation>
</comment>
<feature type="transmembrane region" description="Helical" evidence="17">
    <location>
        <begin position="81"/>
        <end position="102"/>
    </location>
</feature>
<comment type="similarity">
    <text evidence="11">Belongs to the SEDS family. FtsW subfamily.</text>
</comment>
<keyword evidence="6" id="KW-0573">Peptidoglycan synthesis</keyword>
<feature type="transmembrane region" description="Helical" evidence="17">
    <location>
        <begin position="53"/>
        <end position="74"/>
    </location>
</feature>
<dbReference type="AlphaFoldDB" id="G5J1F4"/>
<feature type="transmembrane region" description="Helical" evidence="17">
    <location>
        <begin position="182"/>
        <end position="211"/>
    </location>
</feature>
<evidence type="ECO:0000256" key="15">
    <source>
        <dbReference type="ARBA" id="ARBA00049902"/>
    </source>
</evidence>
<keyword evidence="4 17" id="KW-0812">Transmembrane</keyword>
<keyword evidence="18" id="KW-0132">Cell division</keyword>
<evidence type="ECO:0000313" key="19">
    <source>
        <dbReference type="Proteomes" id="UP000003477"/>
    </source>
</evidence>
<evidence type="ECO:0000256" key="6">
    <source>
        <dbReference type="ARBA" id="ARBA00022984"/>
    </source>
</evidence>
<keyword evidence="7 17" id="KW-1133">Transmembrane helix</keyword>
<dbReference type="PANTHER" id="PTHR30474:SF2">
    <property type="entry name" value="PEPTIDOGLYCAN GLYCOSYLTRANSFERASE FTSW-RELATED"/>
    <property type="match status" value="1"/>
</dbReference>
<keyword evidence="18" id="KW-0131">Cell cycle</keyword>
<comment type="caution">
    <text evidence="18">The sequence shown here is derived from an EMBL/GenBank/DDBJ whole genome shotgun (WGS) entry which is preliminary data.</text>
</comment>
<gene>
    <name evidence="18" type="ORF">CWATWH0003_1338</name>
</gene>
<evidence type="ECO:0000256" key="12">
    <source>
        <dbReference type="ARBA" id="ARBA00041185"/>
    </source>
</evidence>
<evidence type="ECO:0000256" key="8">
    <source>
        <dbReference type="ARBA" id="ARBA00023136"/>
    </source>
</evidence>
<dbReference type="GO" id="GO:0008360">
    <property type="term" value="P:regulation of cell shape"/>
    <property type="evidence" value="ECO:0007669"/>
    <property type="project" value="UniProtKB-KW"/>
</dbReference>
<dbReference type="GeneID" id="88765146"/>
<dbReference type="RefSeq" id="WP_007304385.1">
    <property type="nucleotide sequence ID" value="NZ_AESD01000211.1"/>
</dbReference>
<name>G5J1F4_CROWT</name>
<feature type="transmembrane region" description="Helical" evidence="17">
    <location>
        <begin position="314"/>
        <end position="335"/>
    </location>
</feature>
<comment type="function">
    <text evidence="16">Peptidoglycan polymerase that is essential for cell division.</text>
</comment>
<evidence type="ECO:0000313" key="18">
    <source>
        <dbReference type="EMBL" id="EHJ13985.1"/>
    </source>
</evidence>
<reference evidence="18 19" key="1">
    <citation type="journal article" date="2011" name="Front. Microbiol.">
        <title>Two Strains of Crocosphaera watsonii with Highly Conserved Genomes are Distinguished by Strain-Specific Features.</title>
        <authorList>
            <person name="Bench S.R."/>
            <person name="Ilikchyan I.N."/>
            <person name="Tripp H.J."/>
            <person name="Zehr J.P."/>
        </authorList>
    </citation>
    <scope>NUCLEOTIDE SEQUENCE [LARGE SCALE GENOMIC DNA]</scope>
    <source>
        <strain evidence="18 19">WH 0003</strain>
    </source>
</reference>
<dbReference type="Pfam" id="PF01098">
    <property type="entry name" value="FTSW_RODA_SPOVE"/>
    <property type="match status" value="1"/>
</dbReference>
<feature type="transmembrane region" description="Helical" evidence="17">
    <location>
        <begin position="25"/>
        <end position="47"/>
    </location>
</feature>
<evidence type="ECO:0000256" key="10">
    <source>
        <dbReference type="ARBA" id="ARBA00033270"/>
    </source>
</evidence>
<dbReference type="GO" id="GO:0032153">
    <property type="term" value="C:cell division site"/>
    <property type="evidence" value="ECO:0007669"/>
    <property type="project" value="TreeGrafter"/>
</dbReference>
<evidence type="ECO:0000256" key="7">
    <source>
        <dbReference type="ARBA" id="ARBA00022989"/>
    </source>
</evidence>
<evidence type="ECO:0000256" key="16">
    <source>
        <dbReference type="ARBA" id="ARBA00049966"/>
    </source>
</evidence>
<dbReference type="PANTHER" id="PTHR30474">
    <property type="entry name" value="CELL CYCLE PROTEIN"/>
    <property type="match status" value="1"/>
</dbReference>
<comment type="catalytic activity">
    <reaction evidence="15">
        <text>[GlcNAc-(1-&gt;4)-Mur2Ac(oyl-L-Ala-gamma-D-Glu-L-Lys-D-Ala-D-Ala)](n)-di-trans,octa-cis-undecaprenyl diphosphate + beta-D-GlcNAc-(1-&gt;4)-Mur2Ac(oyl-L-Ala-gamma-D-Glu-L-Lys-D-Ala-D-Ala)-di-trans,octa-cis-undecaprenyl diphosphate = [GlcNAc-(1-&gt;4)-Mur2Ac(oyl-L-Ala-gamma-D-Glu-L-Lys-D-Ala-D-Ala)](n+1)-di-trans,octa-cis-undecaprenyl diphosphate + di-trans,octa-cis-undecaprenyl diphosphate + H(+)</text>
        <dbReference type="Rhea" id="RHEA:23708"/>
        <dbReference type="Rhea" id="RHEA-COMP:9602"/>
        <dbReference type="Rhea" id="RHEA-COMP:9603"/>
        <dbReference type="ChEBI" id="CHEBI:15378"/>
        <dbReference type="ChEBI" id="CHEBI:58405"/>
        <dbReference type="ChEBI" id="CHEBI:60033"/>
        <dbReference type="ChEBI" id="CHEBI:78435"/>
        <dbReference type="EC" id="2.4.99.28"/>
    </reaction>
</comment>
<dbReference type="InterPro" id="IPR001182">
    <property type="entry name" value="FtsW/RodA"/>
</dbReference>
<evidence type="ECO:0000256" key="13">
    <source>
        <dbReference type="ARBA" id="ARBA00041418"/>
    </source>
</evidence>
<keyword evidence="5" id="KW-0133">Cell shape</keyword>
<keyword evidence="3" id="KW-0808">Transferase</keyword>
<evidence type="ECO:0000256" key="1">
    <source>
        <dbReference type="ARBA" id="ARBA00004141"/>
    </source>
</evidence>
<accession>G5J1F4</accession>
<evidence type="ECO:0000256" key="3">
    <source>
        <dbReference type="ARBA" id="ARBA00022679"/>
    </source>
</evidence>
<organism evidence="18 19">
    <name type="scientific">Crocosphaera watsonii WH 0003</name>
    <dbReference type="NCBI Taxonomy" id="423471"/>
    <lineage>
        <taxon>Bacteria</taxon>
        <taxon>Bacillati</taxon>
        <taxon>Cyanobacteriota</taxon>
        <taxon>Cyanophyceae</taxon>
        <taxon>Oscillatoriophycideae</taxon>
        <taxon>Chroococcales</taxon>
        <taxon>Aphanothecaceae</taxon>
        <taxon>Crocosphaera</taxon>
    </lineage>
</organism>
<evidence type="ECO:0000256" key="11">
    <source>
        <dbReference type="ARBA" id="ARBA00038053"/>
    </source>
</evidence>
<proteinExistence type="inferred from homology"/>
<dbReference type="GO" id="GO:0008955">
    <property type="term" value="F:peptidoglycan glycosyltransferase activity"/>
    <property type="evidence" value="ECO:0007669"/>
    <property type="project" value="UniProtKB-EC"/>
</dbReference>
<feature type="transmembrane region" description="Helical" evidence="17">
    <location>
        <begin position="347"/>
        <end position="366"/>
    </location>
</feature>
<protein>
    <recommendedName>
        <fullName evidence="12">Probable peptidoglycan glycosyltransferase FtsW</fullName>
        <ecNumber evidence="14">2.4.99.28</ecNumber>
    </recommendedName>
    <alternativeName>
        <fullName evidence="13">Cell division protein FtsW</fullName>
    </alternativeName>
    <alternativeName>
        <fullName evidence="10">Cell wall polymerase</fullName>
    </alternativeName>
    <alternativeName>
        <fullName evidence="9">Peptidoglycan polymerase</fullName>
    </alternativeName>
</protein>
<evidence type="ECO:0000256" key="14">
    <source>
        <dbReference type="ARBA" id="ARBA00044770"/>
    </source>
</evidence>
<dbReference type="Proteomes" id="UP000003477">
    <property type="component" value="Unassembled WGS sequence"/>
</dbReference>
<dbReference type="GO" id="GO:0005886">
    <property type="term" value="C:plasma membrane"/>
    <property type="evidence" value="ECO:0007669"/>
    <property type="project" value="TreeGrafter"/>
</dbReference>
<keyword evidence="2" id="KW-0328">Glycosyltransferase</keyword>
<feature type="transmembrane region" description="Helical" evidence="17">
    <location>
        <begin position="153"/>
        <end position="170"/>
    </location>
</feature>
<evidence type="ECO:0000256" key="17">
    <source>
        <dbReference type="SAM" id="Phobius"/>
    </source>
</evidence>
<evidence type="ECO:0000256" key="5">
    <source>
        <dbReference type="ARBA" id="ARBA00022960"/>
    </source>
</evidence>
<dbReference type="PATRIC" id="fig|423471.3.peg.1238"/>
<keyword evidence="8 17" id="KW-0472">Membrane</keyword>